<proteinExistence type="predicted"/>
<evidence type="ECO:0000256" key="1">
    <source>
        <dbReference type="ARBA" id="ARBA00023002"/>
    </source>
</evidence>
<gene>
    <name evidence="4" type="ORF">ET996_10615</name>
</gene>
<comment type="caution">
    <text evidence="4">The sequence shown here is derived from an EMBL/GenBank/DDBJ whole genome shotgun (WGS) entry which is preliminary data.</text>
</comment>
<evidence type="ECO:0000256" key="2">
    <source>
        <dbReference type="ARBA" id="ARBA00023027"/>
    </source>
</evidence>
<protein>
    <submittedName>
        <fullName evidence="4">Phosphoglycerate dehydrogenase</fullName>
    </submittedName>
</protein>
<reference evidence="4 5" key="1">
    <citation type="submission" date="2019-01" db="EMBL/GenBank/DDBJ databases">
        <title>Lactibacter flavus gen. nov., sp. nov., a novel bacterium of the family Propionibacteriaceae isolated from raw milk and dairy products.</title>
        <authorList>
            <person name="Huptas C."/>
            <person name="Wenning M."/>
            <person name="Breitenwieser F."/>
            <person name="Doll E."/>
            <person name="Von Neubeck M."/>
            <person name="Busse H.-J."/>
            <person name="Scherer S."/>
        </authorList>
    </citation>
    <scope>NUCLEOTIDE SEQUENCE [LARGE SCALE GENOMIC DNA]</scope>
    <source>
        <strain evidence="5">DSM 22130 / JCM 15804 / WR061</strain>
    </source>
</reference>
<dbReference type="InterPro" id="IPR036291">
    <property type="entry name" value="NAD(P)-bd_dom_sf"/>
</dbReference>
<dbReference type="GO" id="GO:0051287">
    <property type="term" value="F:NAD binding"/>
    <property type="evidence" value="ECO:0007669"/>
    <property type="project" value="InterPro"/>
</dbReference>
<evidence type="ECO:0000259" key="3">
    <source>
        <dbReference type="Pfam" id="PF02826"/>
    </source>
</evidence>
<dbReference type="SUPFAM" id="SSF51735">
    <property type="entry name" value="NAD(P)-binding Rossmann-fold domains"/>
    <property type="match status" value="1"/>
</dbReference>
<organism evidence="4 5">
    <name type="scientific">Propioniciclava tarda</name>
    <dbReference type="NCBI Taxonomy" id="433330"/>
    <lineage>
        <taxon>Bacteria</taxon>
        <taxon>Bacillati</taxon>
        <taxon>Actinomycetota</taxon>
        <taxon>Actinomycetes</taxon>
        <taxon>Propionibacteriales</taxon>
        <taxon>Propionibacteriaceae</taxon>
        <taxon>Propioniciclava</taxon>
    </lineage>
</organism>
<dbReference type="EMBL" id="SDMR01000013">
    <property type="protein sequence ID" value="TBT94457.1"/>
    <property type="molecule type" value="Genomic_DNA"/>
</dbReference>
<name>A0A4Q9KJ64_PROTD</name>
<sequence>MKLLIPSDAPFTLDPVPDGVEVALYDPAAPVPDDLLDADAAVVWGFAAQNLHQFATEMPNLRWVQAMTAGPDALLAAGLPERVQITVGRGFHDQTVTEHAVALTLALTTNLPHYLAKQSQHLWDGPGFRPLHTAERLGSIIDTEVLIWGFGSIGTNLARVLTDLGARVRGVASTAGVRGGYDCFTADELPRLLPETDVLVMVLPNTPSTKHALNAQRLALLKPTSLVVNVGRGTCIDEAALVDALSAGRLGGAALDVFETEPLPADSPLWDAPNTILTPHAAGGRPLGVETAVRVNIGHLLAGEPLELLAKV</sequence>
<dbReference type="PANTHER" id="PTHR43333:SF1">
    <property type="entry name" value="D-ISOMER SPECIFIC 2-HYDROXYACID DEHYDROGENASE NAD-BINDING DOMAIN-CONTAINING PROTEIN"/>
    <property type="match status" value="1"/>
</dbReference>
<keyword evidence="2" id="KW-0520">NAD</keyword>
<dbReference type="PANTHER" id="PTHR43333">
    <property type="entry name" value="2-HACID_DH_C DOMAIN-CONTAINING PROTEIN"/>
    <property type="match status" value="1"/>
</dbReference>
<dbReference type="AlphaFoldDB" id="A0A4Q9KJ64"/>
<dbReference type="Pfam" id="PF02826">
    <property type="entry name" value="2-Hacid_dh_C"/>
    <property type="match status" value="1"/>
</dbReference>
<keyword evidence="5" id="KW-1185">Reference proteome</keyword>
<dbReference type="OrthoDB" id="4324715at2"/>
<dbReference type="Proteomes" id="UP000291933">
    <property type="component" value="Unassembled WGS sequence"/>
</dbReference>
<keyword evidence="1" id="KW-0560">Oxidoreductase</keyword>
<evidence type="ECO:0000313" key="4">
    <source>
        <dbReference type="EMBL" id="TBT94457.1"/>
    </source>
</evidence>
<evidence type="ECO:0000313" key="5">
    <source>
        <dbReference type="Proteomes" id="UP000291933"/>
    </source>
</evidence>
<dbReference type="Gene3D" id="3.40.50.720">
    <property type="entry name" value="NAD(P)-binding Rossmann-like Domain"/>
    <property type="match status" value="2"/>
</dbReference>
<dbReference type="InterPro" id="IPR006140">
    <property type="entry name" value="D-isomer_DH_NAD-bd"/>
</dbReference>
<accession>A0A4Q9KJ64</accession>
<feature type="domain" description="D-isomer specific 2-hydroxyacid dehydrogenase NAD-binding" evidence="3">
    <location>
        <begin position="101"/>
        <end position="282"/>
    </location>
</feature>
<dbReference type="RefSeq" id="WP_131172537.1">
    <property type="nucleotide sequence ID" value="NZ_FXTL01000013.1"/>
</dbReference>
<dbReference type="GO" id="GO:0016491">
    <property type="term" value="F:oxidoreductase activity"/>
    <property type="evidence" value="ECO:0007669"/>
    <property type="project" value="UniProtKB-KW"/>
</dbReference>
<dbReference type="SUPFAM" id="SSF52283">
    <property type="entry name" value="Formate/glycerate dehydrogenase catalytic domain-like"/>
    <property type="match status" value="1"/>
</dbReference>